<protein>
    <submittedName>
        <fullName evidence="1">Uncharacterized protein</fullName>
    </submittedName>
</protein>
<name>A0ACB7Y9X5_9ERIC</name>
<reference evidence="1 2" key="1">
    <citation type="journal article" date="2021" name="Hortic Res">
        <title>High-quality reference genome and annotation aids understanding of berry development for evergreen blueberry (Vaccinium darrowii).</title>
        <authorList>
            <person name="Yu J."/>
            <person name="Hulse-Kemp A.M."/>
            <person name="Babiker E."/>
            <person name="Staton M."/>
        </authorList>
    </citation>
    <scope>NUCLEOTIDE SEQUENCE [LARGE SCALE GENOMIC DNA]</scope>
    <source>
        <strain evidence="2">cv. NJ 8807/NJ 8810</strain>
        <tissue evidence="1">Young leaf</tissue>
    </source>
</reference>
<accession>A0ACB7Y9X5</accession>
<sequence>MRPMMILHKSEANDSVMFSLMCITCSVSWAALMSPITADFVSGAEKRLGATAVDDLGRLFWLEFRPLESGVVEKVLINSLPAAHLDCRVLV</sequence>
<proteinExistence type="predicted"/>
<evidence type="ECO:0000313" key="2">
    <source>
        <dbReference type="Proteomes" id="UP000828048"/>
    </source>
</evidence>
<dbReference type="EMBL" id="CM037157">
    <property type="protein sequence ID" value="KAH7849833.1"/>
    <property type="molecule type" value="Genomic_DNA"/>
</dbReference>
<keyword evidence="2" id="KW-1185">Reference proteome</keyword>
<organism evidence="1 2">
    <name type="scientific">Vaccinium darrowii</name>
    <dbReference type="NCBI Taxonomy" id="229202"/>
    <lineage>
        <taxon>Eukaryota</taxon>
        <taxon>Viridiplantae</taxon>
        <taxon>Streptophyta</taxon>
        <taxon>Embryophyta</taxon>
        <taxon>Tracheophyta</taxon>
        <taxon>Spermatophyta</taxon>
        <taxon>Magnoliopsida</taxon>
        <taxon>eudicotyledons</taxon>
        <taxon>Gunneridae</taxon>
        <taxon>Pentapetalae</taxon>
        <taxon>asterids</taxon>
        <taxon>Ericales</taxon>
        <taxon>Ericaceae</taxon>
        <taxon>Vaccinioideae</taxon>
        <taxon>Vaccinieae</taxon>
        <taxon>Vaccinium</taxon>
    </lineage>
</organism>
<evidence type="ECO:0000313" key="1">
    <source>
        <dbReference type="EMBL" id="KAH7849833.1"/>
    </source>
</evidence>
<gene>
    <name evidence="1" type="ORF">Vadar_023607</name>
</gene>
<dbReference type="Proteomes" id="UP000828048">
    <property type="component" value="Chromosome 7"/>
</dbReference>
<comment type="caution">
    <text evidence="1">The sequence shown here is derived from an EMBL/GenBank/DDBJ whole genome shotgun (WGS) entry which is preliminary data.</text>
</comment>